<feature type="chain" id="PRO_5005188208" description="Secreted protein" evidence="1">
    <location>
        <begin position="18"/>
        <end position="215"/>
    </location>
</feature>
<evidence type="ECO:0000313" key="3">
    <source>
        <dbReference type="Proteomes" id="UP000041254"/>
    </source>
</evidence>
<dbReference type="VEuPathDB" id="CryptoDB:Vbra_5751"/>
<sequence length="215" mass="22948">MPIFLALLLSLLRSVMSRLVVVNERSGHQLVRLTISAPHLQHPPPDDTPRLCVCTTHARGPPQCREATMVRAFGREGTNSIGQADLLVSRRGGVVVAVKHQHRVTLMALPTNTQRGDGGVLSVGLVIEPHTTHTNTHTISLVASWRLFRGLMSRADAAAASPPKESVCEALLTVMEISEDECAAASPASISTGNVLPAPPAIVQRGDKNNTLVSE</sequence>
<evidence type="ECO:0000313" key="2">
    <source>
        <dbReference type="EMBL" id="CEM08123.1"/>
    </source>
</evidence>
<dbReference type="EMBL" id="CDMY01000384">
    <property type="protein sequence ID" value="CEM08123.1"/>
    <property type="molecule type" value="Genomic_DNA"/>
</dbReference>
<dbReference type="AlphaFoldDB" id="A0A0G4F7N3"/>
<reference evidence="2 3" key="1">
    <citation type="submission" date="2014-11" db="EMBL/GenBank/DDBJ databases">
        <authorList>
            <person name="Zhu J."/>
            <person name="Qi W."/>
            <person name="Song R."/>
        </authorList>
    </citation>
    <scope>NUCLEOTIDE SEQUENCE [LARGE SCALE GENOMIC DNA]</scope>
</reference>
<accession>A0A0G4F7N3</accession>
<dbReference type="InParanoid" id="A0A0G4F7N3"/>
<keyword evidence="3" id="KW-1185">Reference proteome</keyword>
<evidence type="ECO:0000256" key="1">
    <source>
        <dbReference type="SAM" id="SignalP"/>
    </source>
</evidence>
<name>A0A0G4F7N3_VITBC</name>
<proteinExistence type="predicted"/>
<evidence type="ECO:0008006" key="4">
    <source>
        <dbReference type="Google" id="ProtNLM"/>
    </source>
</evidence>
<organism evidence="2 3">
    <name type="scientific">Vitrella brassicaformis (strain CCMP3155)</name>
    <dbReference type="NCBI Taxonomy" id="1169540"/>
    <lineage>
        <taxon>Eukaryota</taxon>
        <taxon>Sar</taxon>
        <taxon>Alveolata</taxon>
        <taxon>Colpodellida</taxon>
        <taxon>Vitrellaceae</taxon>
        <taxon>Vitrella</taxon>
    </lineage>
</organism>
<feature type="signal peptide" evidence="1">
    <location>
        <begin position="1"/>
        <end position="17"/>
    </location>
</feature>
<dbReference type="Proteomes" id="UP000041254">
    <property type="component" value="Unassembled WGS sequence"/>
</dbReference>
<keyword evidence="1" id="KW-0732">Signal</keyword>
<protein>
    <recommendedName>
        <fullName evidence="4">Secreted protein</fullName>
    </recommendedName>
</protein>
<gene>
    <name evidence="2" type="ORF">Vbra_5751</name>
</gene>